<dbReference type="HOGENOM" id="CLU_286505_0_0_1"/>
<gene>
    <name evidence="8" type="ORF">PVAR5_2332</name>
</gene>
<name>V5FP35_BYSSN</name>
<protein>
    <submittedName>
        <fullName evidence="8">Carboxypeptidase S1, putative</fullName>
    </submittedName>
</protein>
<dbReference type="OrthoDB" id="443318at2759"/>
<dbReference type="PROSITE" id="PS00131">
    <property type="entry name" value="CARBOXYPEPT_SER_SER"/>
    <property type="match status" value="1"/>
</dbReference>
<dbReference type="EMBL" id="BAUL01000066">
    <property type="protein sequence ID" value="GAD93718.1"/>
    <property type="molecule type" value="Genomic_DNA"/>
</dbReference>
<dbReference type="InterPro" id="IPR001563">
    <property type="entry name" value="Peptidase_S10"/>
</dbReference>
<evidence type="ECO:0000256" key="5">
    <source>
        <dbReference type="ARBA" id="ARBA00023180"/>
    </source>
</evidence>
<evidence type="ECO:0000313" key="9">
    <source>
        <dbReference type="Proteomes" id="UP000018001"/>
    </source>
</evidence>
<evidence type="ECO:0000256" key="2">
    <source>
        <dbReference type="ARBA" id="ARBA00022645"/>
    </source>
</evidence>
<dbReference type="eggNOG" id="KOG1282">
    <property type="taxonomic scope" value="Eukaryota"/>
</dbReference>
<dbReference type="Gene3D" id="3.40.50.1820">
    <property type="entry name" value="alpha/beta hydrolase"/>
    <property type="match status" value="1"/>
</dbReference>
<dbReference type="AlphaFoldDB" id="V5FP35"/>
<dbReference type="InterPro" id="IPR052979">
    <property type="entry name" value="Adenylate-forming_domain"/>
</dbReference>
<dbReference type="PANTHER" id="PTHR33927:SF5">
    <property type="entry name" value="ENZYME, PUTATIVE (AFU_ORTHOLOGUE AFUA_8G01222)-RELATED"/>
    <property type="match status" value="1"/>
</dbReference>
<evidence type="ECO:0000256" key="1">
    <source>
        <dbReference type="ARBA" id="ARBA00009431"/>
    </source>
</evidence>
<accession>V5FP35</accession>
<feature type="compositionally biased region" description="Polar residues" evidence="6">
    <location>
        <begin position="41"/>
        <end position="51"/>
    </location>
</feature>
<evidence type="ECO:0000256" key="6">
    <source>
        <dbReference type="SAM" id="MobiDB-lite"/>
    </source>
</evidence>
<feature type="region of interest" description="Disordered" evidence="6">
    <location>
        <begin position="27"/>
        <end position="60"/>
    </location>
</feature>
<dbReference type="FunFam" id="3.40.50.1820:FF:000125">
    <property type="entry name" value="Carboxypeptidase"/>
    <property type="match status" value="1"/>
</dbReference>
<dbReference type="SUPFAM" id="SSF53474">
    <property type="entry name" value="alpha/beta-Hydrolases"/>
    <property type="match status" value="1"/>
</dbReference>
<keyword evidence="7" id="KW-1133">Transmembrane helix</keyword>
<proteinExistence type="inferred from homology"/>
<keyword evidence="3" id="KW-0645">Protease</keyword>
<dbReference type="InterPro" id="IPR029058">
    <property type="entry name" value="AB_hydrolase_fold"/>
</dbReference>
<dbReference type="InterPro" id="IPR018202">
    <property type="entry name" value="Ser_caboxypep_ser_AS"/>
</dbReference>
<feature type="transmembrane region" description="Helical" evidence="7">
    <location>
        <begin position="232"/>
        <end position="253"/>
    </location>
</feature>
<dbReference type="FunFam" id="1.10.287.410:FF:000002">
    <property type="entry name" value="Carboxypeptidase"/>
    <property type="match status" value="1"/>
</dbReference>
<dbReference type="PRINTS" id="PR00724">
    <property type="entry name" value="CRBOXYPTASEC"/>
</dbReference>
<keyword evidence="5" id="KW-0325">Glycoprotein</keyword>
<dbReference type="Pfam" id="PF00450">
    <property type="entry name" value="Peptidase_S10"/>
    <property type="match status" value="1"/>
</dbReference>
<keyword evidence="7" id="KW-0812">Transmembrane</keyword>
<feature type="transmembrane region" description="Helical" evidence="7">
    <location>
        <begin position="86"/>
        <end position="108"/>
    </location>
</feature>
<dbReference type="GO" id="GO:0004185">
    <property type="term" value="F:serine-type carboxypeptidase activity"/>
    <property type="evidence" value="ECO:0007669"/>
    <property type="project" value="InterPro"/>
</dbReference>
<evidence type="ECO:0000256" key="3">
    <source>
        <dbReference type="ARBA" id="ARBA00022670"/>
    </source>
</evidence>
<comment type="similarity">
    <text evidence="1">Belongs to the peptidase S10 family.</text>
</comment>
<evidence type="ECO:0000256" key="4">
    <source>
        <dbReference type="ARBA" id="ARBA00022801"/>
    </source>
</evidence>
<dbReference type="InterPro" id="IPR033124">
    <property type="entry name" value="Ser_caboxypep_his_AS"/>
</dbReference>
<dbReference type="Proteomes" id="UP000018001">
    <property type="component" value="Unassembled WGS sequence"/>
</dbReference>
<feature type="transmembrane region" description="Helical" evidence="7">
    <location>
        <begin position="157"/>
        <end position="181"/>
    </location>
</feature>
<dbReference type="PANTHER" id="PTHR33927">
    <property type="entry name" value="TRANSMEMBRANE PROTEIN"/>
    <property type="match status" value="1"/>
</dbReference>
<keyword evidence="7" id="KW-0472">Membrane</keyword>
<evidence type="ECO:0000313" key="8">
    <source>
        <dbReference type="EMBL" id="GAD93718.1"/>
    </source>
</evidence>
<reference evidence="9" key="1">
    <citation type="journal article" date="2014" name="Genome Announc.">
        <title>Draft genome sequence of the formaldehyde-resistant fungus Byssochlamys spectabilis No. 5 (anamorph Paecilomyces variotii No. 5) (NBRC109023).</title>
        <authorList>
            <person name="Oka T."/>
            <person name="Ekino K."/>
            <person name="Fukuda K."/>
            <person name="Nomura Y."/>
        </authorList>
    </citation>
    <scope>NUCLEOTIDE SEQUENCE [LARGE SCALE GENOMIC DNA]</scope>
    <source>
        <strain evidence="9">No. 5 / NBRC 109023</strain>
    </source>
</reference>
<keyword evidence="4" id="KW-0378">Hydrolase</keyword>
<dbReference type="InParanoid" id="V5FP35"/>
<keyword evidence="9" id="KW-1185">Reference proteome</keyword>
<keyword evidence="2 8" id="KW-0121">Carboxypeptidase</keyword>
<organism evidence="8 9">
    <name type="scientific">Byssochlamys spectabilis (strain No. 5 / NBRC 109023)</name>
    <name type="common">Paecilomyces variotii</name>
    <dbReference type="NCBI Taxonomy" id="1356009"/>
    <lineage>
        <taxon>Eukaryota</taxon>
        <taxon>Fungi</taxon>
        <taxon>Dikarya</taxon>
        <taxon>Ascomycota</taxon>
        <taxon>Pezizomycotina</taxon>
        <taxon>Eurotiomycetes</taxon>
        <taxon>Eurotiomycetidae</taxon>
        <taxon>Eurotiales</taxon>
        <taxon>Thermoascaceae</taxon>
        <taxon>Paecilomyces</taxon>
    </lineage>
</organism>
<feature type="transmembrane region" description="Helical" evidence="7">
    <location>
        <begin position="273"/>
        <end position="292"/>
    </location>
</feature>
<feature type="transmembrane region" description="Helical" evidence="7">
    <location>
        <begin position="201"/>
        <end position="220"/>
    </location>
</feature>
<evidence type="ECO:0000256" key="7">
    <source>
        <dbReference type="SAM" id="Phobius"/>
    </source>
</evidence>
<comment type="caution">
    <text evidence="8">The sequence shown here is derived from an EMBL/GenBank/DDBJ whole genome shotgun (WGS) entry which is preliminary data.</text>
</comment>
<dbReference type="PROSITE" id="PS00560">
    <property type="entry name" value="CARBOXYPEPT_SER_HIS"/>
    <property type="match status" value="1"/>
</dbReference>
<sequence length="1078" mass="119504">MTARSSIGQNPAGLIIREPVVPLSINLPKDNGRKEKALPTSIRSLEGSESPSSDHEKETCEQLPDKKQSKLFRGIRLRILIIYRRLFSFVWLVNLTALIILLGIPSIGREWITLIAYINLTVAVLIRQDFVVNALYTICCAAPKTWPLWIRLRLAKIYHFGGIHSGAATAAVCWLVGSIGYNIKCAAETCALKSHPSTATLVLSFMVLALLVSMVIMAWPPFRKKNHNSFEMIHRFSGWSAVAIIWAQTVLSVRDQQRVTSGETLGGALVRSPLIWMLVTITISIALSWFWLREVPVDAEILSSHAIRLHFDYAVPVNGSFARLSERPLLEWHSFATIAAPEAVDGHPRGYSMVVSRAGDWTSRQIDRPPTKLWTRGVPTCGVMRITPLFNRLVLIGTGSGIGPLLGHIQMAPCPVRLGWSTPSPEQTFGKGIVDAVYKGDPGAIIHDTKILGRPDMVKLAWHAYQDFNAEAVCIISNEKITKKVVYRMESRGIPAFGAIWDSFPSRSPLPQLLIDNNMLGYGALLLPLAAAIGNAANIDAIKRQLPNEPTGVKTITSPNNVTIRYKEPGKEGVCETTPGVNSYSGYIDLAPDSHTFFWFFESRHDPANAPITLWLNGGPGSDSLIGLFEELGPCHINASYDSYINPYSWNEVSNMLFLSQPLGVGFSYAEKEPGSLNPYTGEYEDPSFAGVQGRYPVINATLTDTTNLAAEAAWEALQGFYSALPQLDSEVKSKSFNLWTESYGGHYGPAFFNHFHEQNEKIAKGESQGVQLEFNTLGIMNGIIDEAIQSTHYPEFARHNTYGIEAVNETVYNYMKFANTMPNGCQDQVSLCKQTNRTSLSDYAICTEATNMCRDNVEGPYYTFSGRGTYDIRHPYDDPTPPTFYEQYVIQDHVMNALGVDINYTSSSGEVYYAFQQTGDFVWPNFLDDLEEILALPVRVSLIYGDADYICNWFGGEAVSLAANHSDAANFRAAGYTPMTVDGVEYGETREYGNFSFTRVYQSGHEVPYYQPIAALQLFNRTVYGWDIPKGDTKIWPEYKTNGTAQATHTESYVPLPTIPPNATVGVDAGQMPNYPA</sequence>
<dbReference type="GO" id="GO:0006508">
    <property type="term" value="P:proteolysis"/>
    <property type="evidence" value="ECO:0007669"/>
    <property type="project" value="UniProtKB-KW"/>
</dbReference>